<proteinExistence type="inferred from homology"/>
<dbReference type="InterPro" id="IPR025713">
    <property type="entry name" value="MotB-like_N_dom"/>
</dbReference>
<feature type="region of interest" description="Disordered" evidence="8">
    <location>
        <begin position="50"/>
        <end position="77"/>
    </location>
</feature>
<organism evidence="11 12">
    <name type="scientific">Modicisalibacter xianhensis</name>
    <dbReference type="NCBI Taxonomy" id="442341"/>
    <lineage>
        <taxon>Bacteria</taxon>
        <taxon>Pseudomonadati</taxon>
        <taxon>Pseudomonadota</taxon>
        <taxon>Gammaproteobacteria</taxon>
        <taxon>Oceanospirillales</taxon>
        <taxon>Halomonadaceae</taxon>
        <taxon>Modicisalibacter</taxon>
    </lineage>
</organism>
<dbReference type="Pfam" id="PF00691">
    <property type="entry name" value="OmpA"/>
    <property type="match status" value="1"/>
</dbReference>
<keyword evidence="4 9" id="KW-0812">Transmembrane</keyword>
<evidence type="ECO:0000256" key="8">
    <source>
        <dbReference type="SAM" id="MobiDB-lite"/>
    </source>
</evidence>
<evidence type="ECO:0000256" key="4">
    <source>
        <dbReference type="ARBA" id="ARBA00022692"/>
    </source>
</evidence>
<gene>
    <name evidence="11" type="ORF">SAMN04487959_10980</name>
</gene>
<dbReference type="Proteomes" id="UP000199040">
    <property type="component" value="Unassembled WGS sequence"/>
</dbReference>
<comment type="subcellular location">
    <subcellularLocation>
        <location evidence="1">Cell membrane</location>
        <topology evidence="1">Single-pass membrane protein</topology>
    </subcellularLocation>
</comment>
<dbReference type="Pfam" id="PF13677">
    <property type="entry name" value="MotB_plug"/>
    <property type="match status" value="1"/>
</dbReference>
<feature type="transmembrane region" description="Helical" evidence="9">
    <location>
        <begin position="25"/>
        <end position="46"/>
    </location>
</feature>
<dbReference type="InterPro" id="IPR006665">
    <property type="entry name" value="OmpA-like"/>
</dbReference>
<dbReference type="EMBL" id="FOPY01000009">
    <property type="protein sequence ID" value="SFH77789.1"/>
    <property type="molecule type" value="Genomic_DNA"/>
</dbReference>
<evidence type="ECO:0000256" key="5">
    <source>
        <dbReference type="ARBA" id="ARBA00022989"/>
    </source>
</evidence>
<dbReference type="PROSITE" id="PS51123">
    <property type="entry name" value="OMPA_2"/>
    <property type="match status" value="1"/>
</dbReference>
<dbReference type="PANTHER" id="PTHR30329">
    <property type="entry name" value="STATOR ELEMENT OF FLAGELLAR MOTOR COMPLEX"/>
    <property type="match status" value="1"/>
</dbReference>
<evidence type="ECO:0000256" key="9">
    <source>
        <dbReference type="SAM" id="Phobius"/>
    </source>
</evidence>
<dbReference type="InterPro" id="IPR050330">
    <property type="entry name" value="Bact_OuterMem_StrucFunc"/>
</dbReference>
<evidence type="ECO:0000256" key="2">
    <source>
        <dbReference type="ARBA" id="ARBA00008914"/>
    </source>
</evidence>
<reference evidence="11 12" key="1">
    <citation type="submission" date="2016-10" db="EMBL/GenBank/DDBJ databases">
        <authorList>
            <person name="de Groot N.N."/>
        </authorList>
    </citation>
    <scope>NUCLEOTIDE SEQUENCE [LARGE SCALE GENOMIC DNA]</scope>
    <source>
        <strain evidence="11 12">CGMCC 1.6848</strain>
    </source>
</reference>
<evidence type="ECO:0000256" key="1">
    <source>
        <dbReference type="ARBA" id="ARBA00004162"/>
    </source>
</evidence>
<feature type="compositionally biased region" description="Low complexity" evidence="8">
    <location>
        <begin position="64"/>
        <end position="75"/>
    </location>
</feature>
<keyword evidence="12" id="KW-1185">Reference proteome</keyword>
<comment type="similarity">
    <text evidence="2">Belongs to the MotB family.</text>
</comment>
<evidence type="ECO:0000259" key="10">
    <source>
        <dbReference type="PROSITE" id="PS51123"/>
    </source>
</evidence>
<dbReference type="GO" id="GO:0005886">
    <property type="term" value="C:plasma membrane"/>
    <property type="evidence" value="ECO:0007669"/>
    <property type="project" value="UniProtKB-SubCell"/>
</dbReference>
<dbReference type="InterPro" id="IPR036737">
    <property type="entry name" value="OmpA-like_sf"/>
</dbReference>
<dbReference type="SUPFAM" id="SSF103088">
    <property type="entry name" value="OmpA-like"/>
    <property type="match status" value="1"/>
</dbReference>
<keyword evidence="5 9" id="KW-1133">Transmembrane helix</keyword>
<dbReference type="AlphaFoldDB" id="A0A1I3CU35"/>
<name>A0A1I3CU35_9GAMM</name>
<evidence type="ECO:0000313" key="11">
    <source>
        <dbReference type="EMBL" id="SFH77789.1"/>
    </source>
</evidence>
<keyword evidence="6 7" id="KW-0472">Membrane</keyword>
<evidence type="ECO:0000256" key="6">
    <source>
        <dbReference type="ARBA" id="ARBA00023136"/>
    </source>
</evidence>
<evidence type="ECO:0000256" key="7">
    <source>
        <dbReference type="PROSITE-ProRule" id="PRU00473"/>
    </source>
</evidence>
<keyword evidence="3" id="KW-1003">Cell membrane</keyword>
<evidence type="ECO:0000256" key="3">
    <source>
        <dbReference type="ARBA" id="ARBA00022475"/>
    </source>
</evidence>
<dbReference type="CDD" id="cd07185">
    <property type="entry name" value="OmpA_C-like"/>
    <property type="match status" value="1"/>
</dbReference>
<dbReference type="PANTHER" id="PTHR30329:SF21">
    <property type="entry name" value="LIPOPROTEIN YIAD-RELATED"/>
    <property type="match status" value="1"/>
</dbReference>
<dbReference type="STRING" id="442341.SAMN04487959_10980"/>
<accession>A0A1I3CU35</accession>
<sequence length="220" mass="23809">MSDLDRQHDDLLGAADGSEDGESWLMSYLDVLTLLITLFVLLLALADQGSPSTKDRIADNGGSAEAAYPEVPAPETSGIKPHHDGMLPQFDGVSVSRNAQGLNLRIQDHLLFDSAQATLTVPGQQVLQGIVALLEHSTGEISVEGHSDNLPIDTPRYPSNWELSSARASAVLRYLVLQGIDPARLRAIGYAATRPLASNDDRDGRAANRRVELVLHERQQ</sequence>
<feature type="domain" description="OmpA-like" evidence="10">
    <location>
        <begin position="99"/>
        <end position="219"/>
    </location>
</feature>
<dbReference type="Gene3D" id="3.30.1330.60">
    <property type="entry name" value="OmpA-like domain"/>
    <property type="match status" value="1"/>
</dbReference>
<protein>
    <submittedName>
        <fullName evidence="11">Chemotaxis protein MotB</fullName>
    </submittedName>
</protein>
<dbReference type="RefSeq" id="WP_092847161.1">
    <property type="nucleotide sequence ID" value="NZ_FOPY01000009.1"/>
</dbReference>
<evidence type="ECO:0000313" key="12">
    <source>
        <dbReference type="Proteomes" id="UP000199040"/>
    </source>
</evidence>